<dbReference type="AlphaFoldDB" id="A0A8S3TTF2"/>
<evidence type="ECO:0000313" key="3">
    <source>
        <dbReference type="EMBL" id="CAG2236826.1"/>
    </source>
</evidence>
<accession>A0A8S3TTF2</accession>
<gene>
    <name evidence="3" type="ORF">MEDL_49331</name>
</gene>
<protein>
    <submittedName>
        <fullName evidence="3">Uncharacterized protein</fullName>
    </submittedName>
</protein>
<evidence type="ECO:0000256" key="1">
    <source>
        <dbReference type="SAM" id="Coils"/>
    </source>
</evidence>
<feature type="region of interest" description="Disordered" evidence="2">
    <location>
        <begin position="256"/>
        <end position="275"/>
    </location>
</feature>
<feature type="compositionally biased region" description="Basic and acidic residues" evidence="2">
    <location>
        <begin position="297"/>
        <end position="309"/>
    </location>
</feature>
<dbReference type="EMBL" id="CAJPWZ010002367">
    <property type="protein sequence ID" value="CAG2236826.1"/>
    <property type="molecule type" value="Genomic_DNA"/>
</dbReference>
<dbReference type="Proteomes" id="UP000683360">
    <property type="component" value="Unassembled WGS sequence"/>
</dbReference>
<feature type="compositionally biased region" description="Polar residues" evidence="2">
    <location>
        <begin position="310"/>
        <end position="322"/>
    </location>
</feature>
<organism evidence="3 4">
    <name type="scientific">Mytilus edulis</name>
    <name type="common">Blue mussel</name>
    <dbReference type="NCBI Taxonomy" id="6550"/>
    <lineage>
        <taxon>Eukaryota</taxon>
        <taxon>Metazoa</taxon>
        <taxon>Spiralia</taxon>
        <taxon>Lophotrochozoa</taxon>
        <taxon>Mollusca</taxon>
        <taxon>Bivalvia</taxon>
        <taxon>Autobranchia</taxon>
        <taxon>Pteriomorphia</taxon>
        <taxon>Mytilida</taxon>
        <taxon>Mytiloidea</taxon>
        <taxon>Mytilidae</taxon>
        <taxon>Mytilinae</taxon>
        <taxon>Mytilus</taxon>
    </lineage>
</organism>
<feature type="coiled-coil region" evidence="1">
    <location>
        <begin position="49"/>
        <end position="107"/>
    </location>
</feature>
<proteinExistence type="predicted"/>
<feature type="region of interest" description="Disordered" evidence="2">
    <location>
        <begin position="502"/>
        <end position="540"/>
    </location>
</feature>
<name>A0A8S3TTF2_MYTED</name>
<evidence type="ECO:0000256" key="2">
    <source>
        <dbReference type="SAM" id="MobiDB-lite"/>
    </source>
</evidence>
<feature type="compositionally biased region" description="Polar residues" evidence="2">
    <location>
        <begin position="516"/>
        <end position="525"/>
    </location>
</feature>
<keyword evidence="4" id="KW-1185">Reference proteome</keyword>
<keyword evidence="1" id="KW-0175">Coiled coil</keyword>
<feature type="region of interest" description="Disordered" evidence="2">
    <location>
        <begin position="292"/>
        <end position="337"/>
    </location>
</feature>
<evidence type="ECO:0000313" key="4">
    <source>
        <dbReference type="Proteomes" id="UP000683360"/>
    </source>
</evidence>
<sequence length="540" mass="60949">MLTFMIPLPGTGSNIRKVNMNSGQQKCGLAELLALSHSEFDTQIKEMSLKDLLDTISTLQKEMSKEQENFNSLSAELSSLNKKSQQYKQISKEMTESQARLTALMDRSMKCFQQQGNQSTSTKFPNVYRRNSLKETSKPEKIPVNKPVQRNMSARIPSKEMEITRSTPNLKTTTNKPVFLKTLTDVNASKLEVKKFNGIPNNTSEKKPIQVFQNGTVHANGQKGEQNLMDKKQPSVKSTATFNMQKSKSNEFLHNISSPRNEKENSVFDSTNKPAPNFNVILRKTNRSLVDNEEQENNFRHSVDLDLRGSSKSPVPNLSNKSAESETRKIPDVKVSSTQQQKADVMLAFDKKVATSVESLQKETLKQNQNNTTKTEAVKQVNEIQNLKHNNTTKKVEVKQSKETQNTTKMVEVKQVKETQNTTKDVEVKQGKVTQNTTKTLEIKQVKETQNTAKNGEVKQVKETQNKPTVKSSIQFRPTTAIEAKAVSTGERQNLLQQIQNFKRKPQPEEEGKTVVNEQDGNTQVPDIIKSSIKKGKYIQ</sequence>
<feature type="compositionally biased region" description="Basic and acidic residues" evidence="2">
    <location>
        <begin position="323"/>
        <end position="332"/>
    </location>
</feature>
<reference evidence="3" key="1">
    <citation type="submission" date="2021-03" db="EMBL/GenBank/DDBJ databases">
        <authorList>
            <person name="Bekaert M."/>
        </authorList>
    </citation>
    <scope>NUCLEOTIDE SEQUENCE</scope>
</reference>
<comment type="caution">
    <text evidence="3">The sequence shown here is derived from an EMBL/GenBank/DDBJ whole genome shotgun (WGS) entry which is preliminary data.</text>
</comment>
<dbReference type="OrthoDB" id="6158757at2759"/>